<reference evidence="1" key="2">
    <citation type="submission" date="2023-04" db="EMBL/GenBank/DDBJ databases">
        <authorList>
            <person name="Bu L."/>
            <person name="Lu L."/>
            <person name="Laidemitt M.R."/>
            <person name="Zhang S.M."/>
            <person name="Mutuku M."/>
            <person name="Mkoji G."/>
            <person name="Steinauer M."/>
            <person name="Loker E.S."/>
        </authorList>
    </citation>
    <scope>NUCLEOTIDE SEQUENCE</scope>
    <source>
        <strain evidence="1">KasaAsao</strain>
        <tissue evidence="1">Whole Snail</tissue>
    </source>
</reference>
<accession>A0AAD8BAN6</accession>
<dbReference type="AlphaFoldDB" id="A0AAD8BAN6"/>
<gene>
    <name evidence="1" type="ORF">Bpfe_019682</name>
</gene>
<dbReference type="Proteomes" id="UP001233172">
    <property type="component" value="Unassembled WGS sequence"/>
</dbReference>
<dbReference type="EMBL" id="JASAOG010000109">
    <property type="protein sequence ID" value="KAK0050956.1"/>
    <property type="molecule type" value="Genomic_DNA"/>
</dbReference>
<comment type="caution">
    <text evidence="1">The sequence shown here is derived from an EMBL/GenBank/DDBJ whole genome shotgun (WGS) entry which is preliminary data.</text>
</comment>
<evidence type="ECO:0000313" key="1">
    <source>
        <dbReference type="EMBL" id="KAK0050956.1"/>
    </source>
</evidence>
<protein>
    <submittedName>
        <fullName evidence="1">Uncharacterized protein</fullName>
    </submittedName>
</protein>
<organism evidence="1 2">
    <name type="scientific">Biomphalaria pfeifferi</name>
    <name type="common">Bloodfluke planorb</name>
    <name type="synonym">Freshwater snail</name>
    <dbReference type="NCBI Taxonomy" id="112525"/>
    <lineage>
        <taxon>Eukaryota</taxon>
        <taxon>Metazoa</taxon>
        <taxon>Spiralia</taxon>
        <taxon>Lophotrochozoa</taxon>
        <taxon>Mollusca</taxon>
        <taxon>Gastropoda</taxon>
        <taxon>Heterobranchia</taxon>
        <taxon>Euthyneura</taxon>
        <taxon>Panpulmonata</taxon>
        <taxon>Hygrophila</taxon>
        <taxon>Lymnaeoidea</taxon>
        <taxon>Planorbidae</taxon>
        <taxon>Biomphalaria</taxon>
    </lineage>
</organism>
<keyword evidence="2" id="KW-1185">Reference proteome</keyword>
<evidence type="ECO:0000313" key="2">
    <source>
        <dbReference type="Proteomes" id="UP001233172"/>
    </source>
</evidence>
<sequence>MDRGIVVSHHVIMTERNFDKSRSGGQVVDIAISDKIYRQSQSNNVCFVLGRVEMPFKLSTWQIYPRNKTGRKEETSRGGGYTKSTRAKLYMGPGLTHF</sequence>
<proteinExistence type="predicted"/>
<name>A0AAD8BAN6_BIOPF</name>
<reference evidence="1" key="1">
    <citation type="journal article" date="2023" name="PLoS Negl. Trop. Dis.">
        <title>A genome sequence for Biomphalaria pfeifferi, the major vector snail for the human-infecting parasite Schistosoma mansoni.</title>
        <authorList>
            <person name="Bu L."/>
            <person name="Lu L."/>
            <person name="Laidemitt M.R."/>
            <person name="Zhang S.M."/>
            <person name="Mutuku M."/>
            <person name="Mkoji G."/>
            <person name="Steinauer M."/>
            <person name="Loker E.S."/>
        </authorList>
    </citation>
    <scope>NUCLEOTIDE SEQUENCE</scope>
    <source>
        <strain evidence="1">KasaAsao</strain>
    </source>
</reference>